<organism evidence="7">
    <name type="scientific">Fonticula alba</name>
    <name type="common">Slime mold</name>
    <dbReference type="NCBI Taxonomy" id="691883"/>
    <lineage>
        <taxon>Eukaryota</taxon>
        <taxon>Rotosphaerida</taxon>
        <taxon>Fonticulaceae</taxon>
        <taxon>Fonticula</taxon>
    </lineage>
</organism>
<keyword evidence="4 6" id="KW-0472">Membrane</keyword>
<keyword evidence="8" id="KW-1185">Reference proteome</keyword>
<dbReference type="Proteomes" id="UP000030693">
    <property type="component" value="Unassembled WGS sequence"/>
</dbReference>
<feature type="transmembrane region" description="Helical" evidence="6">
    <location>
        <begin position="329"/>
        <end position="353"/>
    </location>
</feature>
<feature type="compositionally biased region" description="Basic and acidic residues" evidence="5">
    <location>
        <begin position="27"/>
        <end position="38"/>
    </location>
</feature>
<feature type="transmembrane region" description="Helical" evidence="6">
    <location>
        <begin position="226"/>
        <end position="248"/>
    </location>
</feature>
<evidence type="ECO:0008006" key="9">
    <source>
        <dbReference type="Google" id="ProtNLM"/>
    </source>
</evidence>
<dbReference type="GO" id="GO:0016020">
    <property type="term" value="C:membrane"/>
    <property type="evidence" value="ECO:0007669"/>
    <property type="project" value="UniProtKB-SubCell"/>
</dbReference>
<evidence type="ECO:0000256" key="5">
    <source>
        <dbReference type="SAM" id="MobiDB-lite"/>
    </source>
</evidence>
<dbReference type="STRING" id="691883.A0A058Z8Q4"/>
<feature type="transmembrane region" description="Helical" evidence="6">
    <location>
        <begin position="162"/>
        <end position="184"/>
    </location>
</feature>
<dbReference type="EMBL" id="KB932204">
    <property type="protein sequence ID" value="KCV70308.1"/>
    <property type="molecule type" value="Genomic_DNA"/>
</dbReference>
<sequence>MTASDQSFAYRPVQILSSTPPPSRPYAHHDGGGFREDAGPGALSPGGAGPAGTTSHLDGEYSDAVEFAGAGPGHPAAALDPGAGPLHPDSATASLYLHGGSHSVTTNASSLSVNDVDARHYAMASPLLAGYSSTDRLDDDDAQARANAKQLDRLQRLKSATFWFSVLVLMLGGIVIGFSASTIVNSRMIFLIPMMPYSYVALGSFIFLTSFLGWYSSRRNSRRFLLAYIGLLLVAIISITSIVFYTHFHDRSEFPALLNQFWVDTYNANDPDGFIRDTECDFQCCGLDDPMEYAIPDTCITTSPGCAGEAWVYQGVCEPFIHREVLAMIAINQIVGIASVLLLGVGLTLACLTHKATPSRDDRQREFAAEVERLNRELALAGLN</sequence>
<dbReference type="Pfam" id="PF00335">
    <property type="entry name" value="Tetraspanin"/>
    <property type="match status" value="1"/>
</dbReference>
<dbReference type="AlphaFoldDB" id="A0A058Z8Q4"/>
<keyword evidence="3 6" id="KW-1133">Transmembrane helix</keyword>
<evidence type="ECO:0000313" key="7">
    <source>
        <dbReference type="EMBL" id="KCV70308.1"/>
    </source>
</evidence>
<dbReference type="InterPro" id="IPR018499">
    <property type="entry name" value="Tetraspanin/Peripherin"/>
</dbReference>
<evidence type="ECO:0000256" key="1">
    <source>
        <dbReference type="ARBA" id="ARBA00004141"/>
    </source>
</evidence>
<protein>
    <recommendedName>
        <fullName evidence="9">Tetraspanin</fullName>
    </recommendedName>
</protein>
<dbReference type="GeneID" id="20527362"/>
<evidence type="ECO:0000256" key="6">
    <source>
        <dbReference type="SAM" id="Phobius"/>
    </source>
</evidence>
<evidence type="ECO:0000256" key="2">
    <source>
        <dbReference type="ARBA" id="ARBA00022692"/>
    </source>
</evidence>
<reference evidence="7" key="1">
    <citation type="submission" date="2013-04" db="EMBL/GenBank/DDBJ databases">
        <title>The Genome Sequence of Fonticula alba ATCC 38817.</title>
        <authorList>
            <consortium name="The Broad Institute Genomics Platform"/>
            <person name="Russ C."/>
            <person name="Cuomo C."/>
            <person name="Burger G."/>
            <person name="Gray M.W."/>
            <person name="Holland P.W.H."/>
            <person name="King N."/>
            <person name="Lang F.B.F."/>
            <person name="Roger A.J."/>
            <person name="Ruiz-Trillo I."/>
            <person name="Brown M."/>
            <person name="Walker B."/>
            <person name="Young S."/>
            <person name="Zeng Q."/>
            <person name="Gargeya S."/>
            <person name="Fitzgerald M."/>
            <person name="Haas B."/>
            <person name="Abouelleil A."/>
            <person name="Allen A.W."/>
            <person name="Alvarado L."/>
            <person name="Arachchi H.M."/>
            <person name="Berlin A.M."/>
            <person name="Chapman S.B."/>
            <person name="Gainer-Dewar J."/>
            <person name="Goldberg J."/>
            <person name="Griggs A."/>
            <person name="Gujja S."/>
            <person name="Hansen M."/>
            <person name="Howarth C."/>
            <person name="Imamovic A."/>
            <person name="Ireland A."/>
            <person name="Larimer J."/>
            <person name="McCowan C."/>
            <person name="Murphy C."/>
            <person name="Pearson M."/>
            <person name="Poon T.W."/>
            <person name="Priest M."/>
            <person name="Roberts A."/>
            <person name="Saif S."/>
            <person name="Shea T."/>
            <person name="Sisk P."/>
            <person name="Sykes S."/>
            <person name="Wortman J."/>
            <person name="Nusbaum C."/>
            <person name="Birren B."/>
        </authorList>
    </citation>
    <scope>NUCLEOTIDE SEQUENCE [LARGE SCALE GENOMIC DNA]</scope>
    <source>
        <strain evidence="7">ATCC 38817</strain>
    </source>
</reference>
<name>A0A058Z8Q4_FONAL</name>
<evidence type="ECO:0000313" key="8">
    <source>
        <dbReference type="Proteomes" id="UP000030693"/>
    </source>
</evidence>
<comment type="subcellular location">
    <subcellularLocation>
        <location evidence="1">Membrane</location>
        <topology evidence="1">Multi-pass membrane protein</topology>
    </subcellularLocation>
</comment>
<evidence type="ECO:0000256" key="4">
    <source>
        <dbReference type="ARBA" id="ARBA00023136"/>
    </source>
</evidence>
<accession>A0A058Z8Q4</accession>
<feature type="region of interest" description="Disordered" evidence="5">
    <location>
        <begin position="1"/>
        <end position="85"/>
    </location>
</feature>
<keyword evidence="2 6" id="KW-0812">Transmembrane</keyword>
<gene>
    <name evidence="7" type="ORF">H696_02637</name>
</gene>
<feature type="compositionally biased region" description="Low complexity" evidence="5">
    <location>
        <begin position="73"/>
        <end position="85"/>
    </location>
</feature>
<feature type="transmembrane region" description="Helical" evidence="6">
    <location>
        <begin position="196"/>
        <end position="214"/>
    </location>
</feature>
<proteinExistence type="predicted"/>
<dbReference type="RefSeq" id="XP_009494824.1">
    <property type="nucleotide sequence ID" value="XM_009496549.1"/>
</dbReference>
<evidence type="ECO:0000256" key="3">
    <source>
        <dbReference type="ARBA" id="ARBA00022989"/>
    </source>
</evidence>
<dbReference type="PANTHER" id="PTHR19282">
    <property type="entry name" value="TETRASPANIN"/>
    <property type="match status" value="1"/>
</dbReference>